<name>X0UT81_9ZZZZ</name>
<dbReference type="AlphaFoldDB" id="X0UT81"/>
<gene>
    <name evidence="1" type="ORF">S01H1_41910</name>
</gene>
<sequence length="79" mass="8707">MTDKITVRVRIQTPLGVYCVPANEIEDTKTAYQDYVEEATALIMHSDKGIANFTDSDGDVVFLMPGTIKNSVITVERLG</sequence>
<dbReference type="EMBL" id="BARS01026601">
    <property type="protein sequence ID" value="GAG02432.1"/>
    <property type="molecule type" value="Genomic_DNA"/>
</dbReference>
<reference evidence="1" key="1">
    <citation type="journal article" date="2014" name="Front. Microbiol.">
        <title>High frequency of phylogenetically diverse reductive dehalogenase-homologous genes in deep subseafloor sedimentary metagenomes.</title>
        <authorList>
            <person name="Kawai M."/>
            <person name="Futagami T."/>
            <person name="Toyoda A."/>
            <person name="Takaki Y."/>
            <person name="Nishi S."/>
            <person name="Hori S."/>
            <person name="Arai W."/>
            <person name="Tsubouchi T."/>
            <person name="Morono Y."/>
            <person name="Uchiyama I."/>
            <person name="Ito T."/>
            <person name="Fujiyama A."/>
            <person name="Inagaki F."/>
            <person name="Takami H."/>
        </authorList>
    </citation>
    <scope>NUCLEOTIDE SEQUENCE</scope>
    <source>
        <strain evidence="1">Expedition CK06-06</strain>
    </source>
</reference>
<proteinExistence type="predicted"/>
<comment type="caution">
    <text evidence="1">The sequence shown here is derived from an EMBL/GenBank/DDBJ whole genome shotgun (WGS) entry which is preliminary data.</text>
</comment>
<evidence type="ECO:0000313" key="1">
    <source>
        <dbReference type="EMBL" id="GAG02432.1"/>
    </source>
</evidence>
<protein>
    <submittedName>
        <fullName evidence="1">Uncharacterized protein</fullName>
    </submittedName>
</protein>
<organism evidence="1">
    <name type="scientific">marine sediment metagenome</name>
    <dbReference type="NCBI Taxonomy" id="412755"/>
    <lineage>
        <taxon>unclassified sequences</taxon>
        <taxon>metagenomes</taxon>
        <taxon>ecological metagenomes</taxon>
    </lineage>
</organism>
<accession>X0UT81</accession>